<dbReference type="PROSITE" id="PS51257">
    <property type="entry name" value="PROKAR_LIPOPROTEIN"/>
    <property type="match status" value="1"/>
</dbReference>
<proteinExistence type="predicted"/>
<feature type="compositionally biased region" description="Low complexity" evidence="1">
    <location>
        <begin position="30"/>
        <end position="64"/>
    </location>
</feature>
<dbReference type="RefSeq" id="WP_326620977.1">
    <property type="nucleotide sequence ID" value="NZ_CP109106.1"/>
</dbReference>
<evidence type="ECO:0000256" key="1">
    <source>
        <dbReference type="SAM" id="MobiDB-lite"/>
    </source>
</evidence>
<sequence>MFTRRLLTAAVCAAALATLTSCKGADTDASPEATGSSAPAASSPAATPSGSPAPSAPASASASPVKDLPIDPEPTSDCTPGKLAKGHRMVQVMAAPSHGALSAREAKFACDPNGGGYAGTGKAARQPLAPGATAELSTGATGHRTVTVAELTRHLSACLRHDQVEPPLACSGDLYEITVNGSGGVSHLREIWHS</sequence>
<feature type="chain" id="PRO_5046134817" description="Lipoprotein" evidence="2">
    <location>
        <begin position="25"/>
        <end position="194"/>
    </location>
</feature>
<organism evidence="3 4">
    <name type="scientific">Streptomyces decoyicus</name>
    <dbReference type="NCBI Taxonomy" id="249567"/>
    <lineage>
        <taxon>Bacteria</taxon>
        <taxon>Bacillati</taxon>
        <taxon>Actinomycetota</taxon>
        <taxon>Actinomycetes</taxon>
        <taxon>Kitasatosporales</taxon>
        <taxon>Streptomycetaceae</taxon>
        <taxon>Streptomyces</taxon>
    </lineage>
</organism>
<evidence type="ECO:0000313" key="4">
    <source>
        <dbReference type="Proteomes" id="UP001344251"/>
    </source>
</evidence>
<keyword evidence="4" id="KW-1185">Reference proteome</keyword>
<name>A0ABZ1FPB7_9ACTN</name>
<evidence type="ECO:0000313" key="3">
    <source>
        <dbReference type="EMBL" id="WSB71378.1"/>
    </source>
</evidence>
<reference evidence="3 4" key="1">
    <citation type="submission" date="2022-10" db="EMBL/GenBank/DDBJ databases">
        <title>The complete genomes of actinobacterial strains from the NBC collection.</title>
        <authorList>
            <person name="Joergensen T.S."/>
            <person name="Alvarez Arevalo M."/>
            <person name="Sterndorff E.B."/>
            <person name="Faurdal D."/>
            <person name="Vuksanovic O."/>
            <person name="Mourched A.-S."/>
            <person name="Charusanti P."/>
            <person name="Shaw S."/>
            <person name="Blin K."/>
            <person name="Weber T."/>
        </authorList>
    </citation>
    <scope>NUCLEOTIDE SEQUENCE [LARGE SCALE GENOMIC DNA]</scope>
    <source>
        <strain evidence="3 4">NBC 01774</strain>
    </source>
</reference>
<accession>A0ABZ1FPB7</accession>
<dbReference type="Proteomes" id="UP001344251">
    <property type="component" value="Chromosome"/>
</dbReference>
<evidence type="ECO:0000256" key="2">
    <source>
        <dbReference type="SAM" id="SignalP"/>
    </source>
</evidence>
<keyword evidence="2" id="KW-0732">Signal</keyword>
<protein>
    <recommendedName>
        <fullName evidence="5">Lipoprotein</fullName>
    </recommendedName>
</protein>
<evidence type="ECO:0008006" key="5">
    <source>
        <dbReference type="Google" id="ProtNLM"/>
    </source>
</evidence>
<dbReference type="EMBL" id="CP109106">
    <property type="protein sequence ID" value="WSB71378.1"/>
    <property type="molecule type" value="Genomic_DNA"/>
</dbReference>
<feature type="region of interest" description="Disordered" evidence="1">
    <location>
        <begin position="24"/>
        <end position="83"/>
    </location>
</feature>
<feature type="signal peptide" evidence="2">
    <location>
        <begin position="1"/>
        <end position="24"/>
    </location>
</feature>
<gene>
    <name evidence="3" type="ORF">OG863_27440</name>
</gene>